<dbReference type="InterPro" id="IPR001128">
    <property type="entry name" value="Cyt_P450"/>
</dbReference>
<dbReference type="GO" id="GO:0020037">
    <property type="term" value="F:heme binding"/>
    <property type="evidence" value="ECO:0007669"/>
    <property type="project" value="InterPro"/>
</dbReference>
<keyword evidence="7" id="KW-0812">Transmembrane</keyword>
<comment type="caution">
    <text evidence="8">The sequence shown here is derived from an EMBL/GenBank/DDBJ whole genome shotgun (WGS) entry which is preliminary data.</text>
</comment>
<dbReference type="PANTHER" id="PTHR24300:SF403">
    <property type="entry name" value="CYTOCHROME P450 306A1"/>
    <property type="match status" value="1"/>
</dbReference>
<sequence>MDVYISFPLLISSIVLFLTWLAFNWWNNNRKIPPGPWGLPFLGYYPFLSVTHEDFNKLSKVYGNVFSFRTLSGHLIIILNGHKTIKSVLVNRADEFDGRPLQSNLVSWFSDGLGIAQEEGEYWSQHRKFFLQAAKKFGFGKLEMEERIQDEIQQMLQVLRTEKNTDLHYVVSHTLNSVISHVLFSKKFDRERTFASIQSSLRKVVPIFSSNVNMIIGFPFDVIFSLLPQMSFFKSGIKEVQKLTDSVLEEQIRTHDPSITRGYVDAYLQNRNELLAKGKPEAALFDEETSIEGYRIPKRSVIIANLWSINCDPEIFPNPEEFDPKRFLDEKGKRVKREGPYPFSVGKRSCIGEALAQMEVFLIMSSLMQNFSIPHADKPENLRVIPRN</sequence>
<dbReference type="Pfam" id="PF00067">
    <property type="entry name" value="p450"/>
    <property type="match status" value="2"/>
</dbReference>
<gene>
    <name evidence="8" type="primary">Cyp2c29</name>
    <name evidence="8" type="ORF">NPIL_559171</name>
</gene>
<keyword evidence="5 6" id="KW-0349">Heme</keyword>
<protein>
    <submittedName>
        <fullName evidence="8">Cytochrome P450 2C29</fullName>
    </submittedName>
</protein>
<comment type="similarity">
    <text evidence="1 6">Belongs to the cytochrome P450 family.</text>
</comment>
<keyword evidence="3 5" id="KW-0408">Iron</keyword>
<evidence type="ECO:0000313" key="8">
    <source>
        <dbReference type="EMBL" id="GFT79415.1"/>
    </source>
</evidence>
<dbReference type="GO" id="GO:0006805">
    <property type="term" value="P:xenobiotic metabolic process"/>
    <property type="evidence" value="ECO:0007669"/>
    <property type="project" value="TreeGrafter"/>
</dbReference>
<organism evidence="8 9">
    <name type="scientific">Nephila pilipes</name>
    <name type="common">Giant wood spider</name>
    <name type="synonym">Nephila maculata</name>
    <dbReference type="NCBI Taxonomy" id="299642"/>
    <lineage>
        <taxon>Eukaryota</taxon>
        <taxon>Metazoa</taxon>
        <taxon>Ecdysozoa</taxon>
        <taxon>Arthropoda</taxon>
        <taxon>Chelicerata</taxon>
        <taxon>Arachnida</taxon>
        <taxon>Araneae</taxon>
        <taxon>Araneomorphae</taxon>
        <taxon>Entelegynae</taxon>
        <taxon>Araneoidea</taxon>
        <taxon>Nephilidae</taxon>
        <taxon>Nephila</taxon>
    </lineage>
</organism>
<dbReference type="PRINTS" id="PR00463">
    <property type="entry name" value="EP450I"/>
</dbReference>
<evidence type="ECO:0000256" key="3">
    <source>
        <dbReference type="ARBA" id="ARBA00023004"/>
    </source>
</evidence>
<evidence type="ECO:0000256" key="7">
    <source>
        <dbReference type="SAM" id="Phobius"/>
    </source>
</evidence>
<dbReference type="Gene3D" id="1.10.630.10">
    <property type="entry name" value="Cytochrome P450"/>
    <property type="match status" value="2"/>
</dbReference>
<dbReference type="GO" id="GO:0005506">
    <property type="term" value="F:iron ion binding"/>
    <property type="evidence" value="ECO:0007669"/>
    <property type="project" value="InterPro"/>
</dbReference>
<accession>A0A8X6PN09</accession>
<evidence type="ECO:0000256" key="2">
    <source>
        <dbReference type="ARBA" id="ARBA00022723"/>
    </source>
</evidence>
<name>A0A8X6PN09_NEPPI</name>
<evidence type="ECO:0000256" key="4">
    <source>
        <dbReference type="ARBA" id="ARBA00023033"/>
    </source>
</evidence>
<dbReference type="GO" id="GO:0008395">
    <property type="term" value="F:steroid hydroxylase activity"/>
    <property type="evidence" value="ECO:0007669"/>
    <property type="project" value="TreeGrafter"/>
</dbReference>
<evidence type="ECO:0000256" key="6">
    <source>
        <dbReference type="RuleBase" id="RU000461"/>
    </source>
</evidence>
<keyword evidence="2 5" id="KW-0479">Metal-binding</keyword>
<evidence type="ECO:0000313" key="9">
    <source>
        <dbReference type="Proteomes" id="UP000887013"/>
    </source>
</evidence>
<dbReference type="GO" id="GO:0016712">
    <property type="term" value="F:oxidoreductase activity, acting on paired donors, with incorporation or reduction of molecular oxygen, reduced flavin or flavoprotein as one donor, and incorporation of one atom of oxygen"/>
    <property type="evidence" value="ECO:0007669"/>
    <property type="project" value="TreeGrafter"/>
</dbReference>
<feature type="binding site" description="axial binding residue" evidence="5">
    <location>
        <position position="350"/>
    </location>
    <ligand>
        <name>heme</name>
        <dbReference type="ChEBI" id="CHEBI:30413"/>
    </ligand>
    <ligandPart>
        <name>Fe</name>
        <dbReference type="ChEBI" id="CHEBI:18248"/>
    </ligandPart>
</feature>
<proteinExistence type="inferred from homology"/>
<keyword evidence="9" id="KW-1185">Reference proteome</keyword>
<dbReference type="InterPro" id="IPR017972">
    <property type="entry name" value="Cyt_P450_CS"/>
</dbReference>
<keyword evidence="6" id="KW-0560">Oxidoreductase</keyword>
<dbReference type="SUPFAM" id="SSF48264">
    <property type="entry name" value="Cytochrome P450"/>
    <property type="match status" value="1"/>
</dbReference>
<dbReference type="InterPro" id="IPR002401">
    <property type="entry name" value="Cyt_P450_E_grp-I"/>
</dbReference>
<dbReference type="OrthoDB" id="6422360at2759"/>
<dbReference type="AlphaFoldDB" id="A0A8X6PN09"/>
<evidence type="ECO:0000256" key="5">
    <source>
        <dbReference type="PIRSR" id="PIRSR602401-1"/>
    </source>
</evidence>
<dbReference type="GO" id="GO:0005737">
    <property type="term" value="C:cytoplasm"/>
    <property type="evidence" value="ECO:0007669"/>
    <property type="project" value="TreeGrafter"/>
</dbReference>
<keyword evidence="7" id="KW-1133">Transmembrane helix</keyword>
<dbReference type="InterPro" id="IPR050182">
    <property type="entry name" value="Cytochrome_P450_fam2"/>
</dbReference>
<keyword evidence="7" id="KW-0472">Membrane</keyword>
<comment type="cofactor">
    <cofactor evidence="5">
        <name>heme</name>
        <dbReference type="ChEBI" id="CHEBI:30413"/>
    </cofactor>
</comment>
<feature type="transmembrane region" description="Helical" evidence="7">
    <location>
        <begin position="7"/>
        <end position="26"/>
    </location>
</feature>
<reference evidence="8" key="1">
    <citation type="submission" date="2020-08" db="EMBL/GenBank/DDBJ databases">
        <title>Multicomponent nature underlies the extraordinary mechanical properties of spider dragline silk.</title>
        <authorList>
            <person name="Kono N."/>
            <person name="Nakamura H."/>
            <person name="Mori M."/>
            <person name="Yoshida Y."/>
            <person name="Ohtoshi R."/>
            <person name="Malay A.D."/>
            <person name="Moran D.A.P."/>
            <person name="Tomita M."/>
            <person name="Numata K."/>
            <person name="Arakawa K."/>
        </authorList>
    </citation>
    <scope>NUCLEOTIDE SEQUENCE</scope>
</reference>
<keyword evidence="4 6" id="KW-0503">Monooxygenase</keyword>
<dbReference type="GO" id="GO:0006082">
    <property type="term" value="P:organic acid metabolic process"/>
    <property type="evidence" value="ECO:0007669"/>
    <property type="project" value="TreeGrafter"/>
</dbReference>
<dbReference type="PRINTS" id="PR00385">
    <property type="entry name" value="P450"/>
</dbReference>
<dbReference type="Proteomes" id="UP000887013">
    <property type="component" value="Unassembled WGS sequence"/>
</dbReference>
<dbReference type="PROSITE" id="PS00086">
    <property type="entry name" value="CYTOCHROME_P450"/>
    <property type="match status" value="1"/>
</dbReference>
<evidence type="ECO:0000256" key="1">
    <source>
        <dbReference type="ARBA" id="ARBA00010617"/>
    </source>
</evidence>
<dbReference type="PANTHER" id="PTHR24300">
    <property type="entry name" value="CYTOCHROME P450 508A4-RELATED"/>
    <property type="match status" value="1"/>
</dbReference>
<dbReference type="EMBL" id="BMAW01071733">
    <property type="protein sequence ID" value="GFT79415.1"/>
    <property type="molecule type" value="Genomic_DNA"/>
</dbReference>
<dbReference type="InterPro" id="IPR036396">
    <property type="entry name" value="Cyt_P450_sf"/>
</dbReference>